<sequence length="132" mass="14958">MKLRILTKKTLLFSIMIIAIVAGCAFQKPDYLTMISADELNRIMQNESIVLIDVHIPEQQHIKGTNLFIPYNEVERYQDKLPADKNTALYLYCEGGPMGNAAARSLYELGYRNLYNLEGGAKAWRQAGLAFE</sequence>
<dbReference type="KEGG" id="mbur:EQU24_15600"/>
<reference evidence="3" key="1">
    <citation type="journal article" date="2019" name="J. Bacteriol.">
        <title>A Mutagenic Screen Identifies a TonB-Dependent Receptor Required for the Lanthanide Metal Switch in the Type I Methanotroph 'Methylotuvimicrobium buryatense' 5GB1C.</title>
        <authorList>
            <person name="Groom J.D."/>
            <person name="Ford S.M."/>
            <person name="Pesesky M.W."/>
            <person name="Lidstrom M.E."/>
        </authorList>
    </citation>
    <scope>NUCLEOTIDE SEQUENCE [LARGE SCALE GENOMIC DNA]</scope>
    <source>
        <strain evidence="3">5GB1C</strain>
    </source>
</reference>
<dbReference type="Gene3D" id="3.40.250.10">
    <property type="entry name" value="Rhodanese-like domain"/>
    <property type="match status" value="1"/>
</dbReference>
<dbReference type="InterPro" id="IPR001763">
    <property type="entry name" value="Rhodanese-like_dom"/>
</dbReference>
<dbReference type="PANTHER" id="PTHR43031">
    <property type="entry name" value="FAD-DEPENDENT OXIDOREDUCTASE"/>
    <property type="match status" value="1"/>
</dbReference>
<dbReference type="STRING" id="675511.GCA_000341735_04333"/>
<dbReference type="PROSITE" id="PS50206">
    <property type="entry name" value="RHODANESE_3"/>
    <property type="match status" value="1"/>
</dbReference>
<protein>
    <submittedName>
        <fullName evidence="2">Rhodanese-like domain-containing protein</fullName>
    </submittedName>
</protein>
<dbReference type="Pfam" id="PF00581">
    <property type="entry name" value="Rhodanese"/>
    <property type="match status" value="1"/>
</dbReference>
<evidence type="ECO:0000259" key="1">
    <source>
        <dbReference type="PROSITE" id="PS50206"/>
    </source>
</evidence>
<dbReference type="EMBL" id="CP035467">
    <property type="protein sequence ID" value="QCW83509.1"/>
    <property type="molecule type" value="Genomic_DNA"/>
</dbReference>
<name>A0A4P9UQ16_METBY</name>
<dbReference type="Proteomes" id="UP000305881">
    <property type="component" value="Chromosome"/>
</dbReference>
<gene>
    <name evidence="2" type="ORF">EQU24_15600</name>
</gene>
<dbReference type="InterPro" id="IPR050229">
    <property type="entry name" value="GlpE_sulfurtransferase"/>
</dbReference>
<dbReference type="PROSITE" id="PS51257">
    <property type="entry name" value="PROKAR_LIPOPROTEIN"/>
    <property type="match status" value="1"/>
</dbReference>
<evidence type="ECO:0000313" key="2">
    <source>
        <dbReference type="EMBL" id="QCW83509.1"/>
    </source>
</evidence>
<dbReference type="OrthoDB" id="9791096at2"/>
<organism evidence="2 3">
    <name type="scientific">Methylotuvimicrobium buryatense</name>
    <name type="common">Methylomicrobium buryatense</name>
    <dbReference type="NCBI Taxonomy" id="95641"/>
    <lineage>
        <taxon>Bacteria</taxon>
        <taxon>Pseudomonadati</taxon>
        <taxon>Pseudomonadota</taxon>
        <taxon>Gammaproteobacteria</taxon>
        <taxon>Methylococcales</taxon>
        <taxon>Methylococcaceae</taxon>
        <taxon>Methylotuvimicrobium</taxon>
    </lineage>
</organism>
<dbReference type="AlphaFoldDB" id="A0A4P9UQ16"/>
<dbReference type="CDD" id="cd00158">
    <property type="entry name" value="RHOD"/>
    <property type="match status" value="1"/>
</dbReference>
<dbReference type="RefSeq" id="WP_017842704.1">
    <property type="nucleotide sequence ID" value="NZ_CP035467.1"/>
</dbReference>
<dbReference type="SMART" id="SM00450">
    <property type="entry name" value="RHOD"/>
    <property type="match status" value="1"/>
</dbReference>
<evidence type="ECO:0000313" key="3">
    <source>
        <dbReference type="Proteomes" id="UP000305881"/>
    </source>
</evidence>
<dbReference type="InterPro" id="IPR036873">
    <property type="entry name" value="Rhodanese-like_dom_sf"/>
</dbReference>
<keyword evidence="3" id="KW-1185">Reference proteome</keyword>
<dbReference type="SUPFAM" id="SSF52821">
    <property type="entry name" value="Rhodanese/Cell cycle control phosphatase"/>
    <property type="match status" value="1"/>
</dbReference>
<dbReference type="PANTHER" id="PTHR43031:SF16">
    <property type="entry name" value="OXIDOREDUCTASE"/>
    <property type="match status" value="1"/>
</dbReference>
<feature type="domain" description="Rhodanese" evidence="1">
    <location>
        <begin position="61"/>
        <end position="132"/>
    </location>
</feature>
<accession>A0A4P9UQ16</accession>
<proteinExistence type="predicted"/>